<name>A0A344TEF5_9BACT</name>
<evidence type="ECO:0000259" key="6">
    <source>
        <dbReference type="Pfam" id="PF04932"/>
    </source>
</evidence>
<evidence type="ECO:0000256" key="1">
    <source>
        <dbReference type="ARBA" id="ARBA00004141"/>
    </source>
</evidence>
<dbReference type="GO" id="GO:0016020">
    <property type="term" value="C:membrane"/>
    <property type="evidence" value="ECO:0007669"/>
    <property type="project" value="UniProtKB-SubCell"/>
</dbReference>
<feature type="transmembrane region" description="Helical" evidence="5">
    <location>
        <begin position="66"/>
        <end position="86"/>
    </location>
</feature>
<feature type="transmembrane region" description="Helical" evidence="5">
    <location>
        <begin position="31"/>
        <end position="60"/>
    </location>
</feature>
<evidence type="ECO:0000256" key="3">
    <source>
        <dbReference type="ARBA" id="ARBA00022989"/>
    </source>
</evidence>
<feature type="transmembrane region" description="Helical" evidence="5">
    <location>
        <begin position="218"/>
        <end position="235"/>
    </location>
</feature>
<dbReference type="Pfam" id="PF04932">
    <property type="entry name" value="Wzy_C"/>
    <property type="match status" value="1"/>
</dbReference>
<feature type="transmembrane region" description="Helical" evidence="5">
    <location>
        <begin position="393"/>
        <end position="413"/>
    </location>
</feature>
<evidence type="ECO:0000256" key="5">
    <source>
        <dbReference type="SAM" id="Phobius"/>
    </source>
</evidence>
<reference evidence="7 8" key="1">
    <citation type="submission" date="2018-07" db="EMBL/GenBank/DDBJ databases">
        <title>Genome sequencing of Runella.</title>
        <authorList>
            <person name="Baek M.-G."/>
            <person name="Yi H."/>
        </authorList>
    </citation>
    <scope>NUCLEOTIDE SEQUENCE [LARGE SCALE GENOMIC DNA]</scope>
    <source>
        <strain evidence="7 8">HYN0085</strain>
    </source>
</reference>
<feature type="transmembrane region" description="Helical" evidence="5">
    <location>
        <begin position="425"/>
        <end position="445"/>
    </location>
</feature>
<feature type="transmembrane region" description="Helical" evidence="5">
    <location>
        <begin position="106"/>
        <end position="125"/>
    </location>
</feature>
<feature type="transmembrane region" description="Helical" evidence="5">
    <location>
        <begin position="160"/>
        <end position="180"/>
    </location>
</feature>
<feature type="transmembrane region" description="Helical" evidence="5">
    <location>
        <begin position="242"/>
        <end position="260"/>
    </location>
</feature>
<organism evidence="7 8">
    <name type="scientific">Runella rosea</name>
    <dbReference type="NCBI Taxonomy" id="2259595"/>
    <lineage>
        <taxon>Bacteria</taxon>
        <taxon>Pseudomonadati</taxon>
        <taxon>Bacteroidota</taxon>
        <taxon>Cytophagia</taxon>
        <taxon>Cytophagales</taxon>
        <taxon>Spirosomataceae</taxon>
        <taxon>Runella</taxon>
    </lineage>
</organism>
<dbReference type="PANTHER" id="PTHR37422:SF13">
    <property type="entry name" value="LIPOPOLYSACCHARIDE BIOSYNTHESIS PROTEIN PA4999-RELATED"/>
    <property type="match status" value="1"/>
</dbReference>
<keyword evidence="3 5" id="KW-1133">Transmembrane helix</keyword>
<dbReference type="InterPro" id="IPR051533">
    <property type="entry name" value="WaaL-like"/>
</dbReference>
<keyword evidence="4 5" id="KW-0472">Membrane</keyword>
<feature type="transmembrane region" description="Helical" evidence="5">
    <location>
        <begin position="457"/>
        <end position="479"/>
    </location>
</feature>
<dbReference type="EMBL" id="CP030850">
    <property type="protein sequence ID" value="AXE17026.1"/>
    <property type="molecule type" value="Genomic_DNA"/>
</dbReference>
<feature type="transmembrane region" description="Helical" evidence="5">
    <location>
        <begin position="131"/>
        <end position="148"/>
    </location>
</feature>
<dbReference type="Proteomes" id="UP000251993">
    <property type="component" value="Chromosome"/>
</dbReference>
<proteinExistence type="predicted"/>
<accession>A0A344TEF5</accession>
<evidence type="ECO:0000256" key="4">
    <source>
        <dbReference type="ARBA" id="ARBA00023136"/>
    </source>
</evidence>
<dbReference type="InterPro" id="IPR007016">
    <property type="entry name" value="O-antigen_ligase-rel_domated"/>
</dbReference>
<feature type="transmembrane region" description="Helical" evidence="5">
    <location>
        <begin position="6"/>
        <end position="24"/>
    </location>
</feature>
<dbReference type="PANTHER" id="PTHR37422">
    <property type="entry name" value="TEICHURONIC ACID BIOSYNTHESIS PROTEIN TUAE"/>
    <property type="match status" value="1"/>
</dbReference>
<evidence type="ECO:0000256" key="2">
    <source>
        <dbReference type="ARBA" id="ARBA00022692"/>
    </source>
</evidence>
<dbReference type="KEGG" id="run:DR864_04395"/>
<feature type="transmembrane region" description="Helical" evidence="5">
    <location>
        <begin position="266"/>
        <end position="283"/>
    </location>
</feature>
<dbReference type="RefSeq" id="WP_114065812.1">
    <property type="nucleotide sequence ID" value="NZ_CP030850.1"/>
</dbReference>
<keyword evidence="2 5" id="KW-0812">Transmembrane</keyword>
<keyword evidence="8" id="KW-1185">Reference proteome</keyword>
<dbReference type="OrthoDB" id="925546at2"/>
<evidence type="ECO:0000313" key="7">
    <source>
        <dbReference type="EMBL" id="AXE17026.1"/>
    </source>
</evidence>
<comment type="subcellular location">
    <subcellularLocation>
        <location evidence="1">Membrane</location>
        <topology evidence="1">Multi-pass membrane protein</topology>
    </subcellularLocation>
</comment>
<gene>
    <name evidence="7" type="ORF">DR864_04395</name>
</gene>
<feature type="domain" description="O-antigen ligase-related" evidence="6">
    <location>
        <begin position="249"/>
        <end position="405"/>
    </location>
</feature>
<evidence type="ECO:0000313" key="8">
    <source>
        <dbReference type="Proteomes" id="UP000251993"/>
    </source>
</evidence>
<protein>
    <recommendedName>
        <fullName evidence="6">O-antigen ligase-related domain-containing protein</fullName>
    </recommendedName>
</protein>
<sequence length="491" mass="56389">MGRERVYLILFKSILIVLLGAVSYPEINQLGLVCIIPISIIMLSTLLKGDLFSFILQIFVGCHFTYGKQIGGVFTLSATLSLVIYILLNRKTITNNKSSFSNSQKYIIYGLLFLQILSLLLASSFETYKKLISILFFCCLTLIVLYSSKSLISKFDIRRFYVIIFYSSLYILLVALNQNYKIISDSPLFPTYTEDAVFEKGIFRSSGTLLNFEYFGEYSLGIMMLLTPGIVSGSLKKYSKYIYYICLFSVLISFYCIILSGTRSTLFLLPFFLIYIFFIYKKYVAFMKILLGFFLLLILFSNVNIGSYINLKSFSDRNENLGAFSFDKVLNGEAINRASTFTYGLAKISKKAKGISILIGEGYYTTREEYRKTHFDESNIVFPDYHNFYMSSIVLWGVLGVILFVSLFASFLYKGVFFFKTNNAGTISSDLICGFNLFFIVFLINQFKIQFIRDSNYFMLILIFLVIYSNLISSTYTLIHLKKRNENSLVY</sequence>
<feature type="transmembrane region" description="Helical" evidence="5">
    <location>
        <begin position="290"/>
        <end position="311"/>
    </location>
</feature>
<dbReference type="AlphaFoldDB" id="A0A344TEF5"/>